<name>A0ABN6I4I0_9HELI</name>
<accession>A0ABN6I4I0</accession>
<gene>
    <name evidence="1" type="ORF">NHP190012_00770</name>
</gene>
<organism evidence="1 2">
    <name type="scientific">Helicobacter gastrofelis</name>
    <dbReference type="NCBI Taxonomy" id="2849642"/>
    <lineage>
        <taxon>Bacteria</taxon>
        <taxon>Pseudomonadati</taxon>
        <taxon>Campylobacterota</taxon>
        <taxon>Epsilonproteobacteria</taxon>
        <taxon>Campylobacterales</taxon>
        <taxon>Helicobacteraceae</taxon>
        <taxon>Helicobacter</taxon>
    </lineage>
</organism>
<evidence type="ECO:0000313" key="2">
    <source>
        <dbReference type="Proteomes" id="UP000826146"/>
    </source>
</evidence>
<sequence length="199" mass="22840">MKLHYNSNPSFAGLGFKSLTDMTVIFPIYSPHLYDTWYRGSMLGKGGVSLYIRQRFDYNQYNFGGGYFQNFGNANARINWYGSPIGIDYRDNSVYGGLMDNMISPNAVTGFVFMGGVHKKLFWGLVGRLTFSPRANEQSLAWNLGIKWNRYFSTNIKLEYNEVDTHKGYNIAEWYTKDPSAPATRQDRSYLMTAIKAQF</sequence>
<evidence type="ECO:0000313" key="1">
    <source>
        <dbReference type="EMBL" id="BCZ18435.1"/>
    </source>
</evidence>
<dbReference type="EMBL" id="AP024819">
    <property type="protein sequence ID" value="BCZ18435.1"/>
    <property type="molecule type" value="Genomic_DNA"/>
</dbReference>
<proteinExistence type="predicted"/>
<evidence type="ECO:0008006" key="3">
    <source>
        <dbReference type="Google" id="ProtNLM"/>
    </source>
</evidence>
<dbReference type="Proteomes" id="UP000826146">
    <property type="component" value="Chromosome"/>
</dbReference>
<protein>
    <recommendedName>
        <fullName evidence="3">Outer membrane protein</fullName>
    </recommendedName>
</protein>
<dbReference type="InterPro" id="IPR003678">
    <property type="entry name" value="Put_OMP"/>
</dbReference>
<reference evidence="1 2" key="1">
    <citation type="submission" date="2021-07" db="EMBL/GenBank/DDBJ databases">
        <title>Novel Helicobacter sp. Isolated from a cat.</title>
        <authorList>
            <person name="Rimbara E."/>
            <person name="Suzuki M."/>
        </authorList>
    </citation>
    <scope>NUCLEOTIDE SEQUENCE [LARGE SCALE GENOMIC DNA]</scope>
    <source>
        <strain evidence="2">NHP19-012</strain>
    </source>
</reference>
<dbReference type="Pfam" id="PF02521">
    <property type="entry name" value="HP_OMP_2"/>
    <property type="match status" value="1"/>
</dbReference>
<keyword evidence="2" id="KW-1185">Reference proteome</keyword>